<feature type="region of interest" description="Disordered" evidence="1">
    <location>
        <begin position="1"/>
        <end position="123"/>
    </location>
</feature>
<feature type="compositionally biased region" description="Polar residues" evidence="1">
    <location>
        <begin position="21"/>
        <end position="32"/>
    </location>
</feature>
<feature type="compositionally biased region" description="Pro residues" evidence="1">
    <location>
        <begin position="34"/>
        <end position="44"/>
    </location>
</feature>
<gene>
    <name evidence="3" type="primary">LOC107479157</name>
</gene>
<dbReference type="KEGG" id="adu:107479157"/>
<accession>A0A6P4CP75</accession>
<evidence type="ECO:0000313" key="3">
    <source>
        <dbReference type="RefSeq" id="XP_015954794.1"/>
    </source>
</evidence>
<feature type="compositionally biased region" description="Low complexity" evidence="1">
    <location>
        <begin position="69"/>
        <end position="81"/>
    </location>
</feature>
<reference evidence="2" key="1">
    <citation type="journal article" date="2016" name="Nat. Genet.">
        <title>The genome sequences of Arachis duranensis and Arachis ipaensis, the diploid ancestors of cultivated peanut.</title>
        <authorList>
            <person name="Bertioli D.J."/>
            <person name="Cannon S.B."/>
            <person name="Froenicke L."/>
            <person name="Huang G."/>
            <person name="Farmer A.D."/>
            <person name="Cannon E.K."/>
            <person name="Liu X."/>
            <person name="Gao D."/>
            <person name="Clevenger J."/>
            <person name="Dash S."/>
            <person name="Ren L."/>
            <person name="Moretzsohn M.C."/>
            <person name="Shirasawa K."/>
            <person name="Huang W."/>
            <person name="Vidigal B."/>
            <person name="Abernathy B."/>
            <person name="Chu Y."/>
            <person name="Niederhuth C.E."/>
            <person name="Umale P."/>
            <person name="Araujo A.C."/>
            <person name="Kozik A."/>
            <person name="Kim K.D."/>
            <person name="Burow M.D."/>
            <person name="Varshney R.K."/>
            <person name="Wang X."/>
            <person name="Zhang X."/>
            <person name="Barkley N."/>
            <person name="Guimaraes P.M."/>
            <person name="Isobe S."/>
            <person name="Guo B."/>
            <person name="Liao B."/>
            <person name="Stalker H.T."/>
            <person name="Schmitz R.J."/>
            <person name="Scheffler B.E."/>
            <person name="Leal-Bertioli S.C."/>
            <person name="Xun X."/>
            <person name="Jackson S.A."/>
            <person name="Michelmore R."/>
            <person name="Ozias-Akins P."/>
        </authorList>
    </citation>
    <scope>NUCLEOTIDE SEQUENCE [LARGE SCALE GENOMIC DNA]</scope>
    <source>
        <strain evidence="2">cv. V14167</strain>
    </source>
</reference>
<evidence type="ECO:0000256" key="1">
    <source>
        <dbReference type="SAM" id="MobiDB-lite"/>
    </source>
</evidence>
<sequence length="278" mass="31161">MRKKTIAKRPPREKVYKLPTKPSTRSQDRTFTPSPSPPNSPPRTDPMARTKTTPRYPASAKPTPPPKAPSSKPGSSKPSSSKGKRLVAEEPIPEPTQPKSRSVPVCSQRGKPHPPLKSVREPDIDPFAHKSHFMTSHSNYNPYRFRSAMYNNFFEGAVKYHILWTVHSYVKGQDIVLNNETVSDALKYTDIGPCAYTSVKLDEGVGISYNDDFISQSNHMIAMSKEQRKLASKHENFLQKSRDRVAVFMTFIDNLQKDEDPATDADEEVDSEGNSSDA</sequence>
<dbReference type="AlphaFoldDB" id="A0A6P4CP75"/>
<feature type="compositionally biased region" description="Acidic residues" evidence="1">
    <location>
        <begin position="261"/>
        <end position="271"/>
    </location>
</feature>
<proteinExistence type="predicted"/>
<keyword evidence="2" id="KW-1185">Reference proteome</keyword>
<feature type="region of interest" description="Disordered" evidence="1">
    <location>
        <begin position="258"/>
        <end position="278"/>
    </location>
</feature>
<protein>
    <submittedName>
        <fullName evidence="3">Anther-specific proline-rich protein APG-like</fullName>
    </submittedName>
</protein>
<dbReference type="GeneID" id="107479157"/>
<name>A0A6P4CP75_ARADU</name>
<evidence type="ECO:0000313" key="2">
    <source>
        <dbReference type="Proteomes" id="UP000515211"/>
    </source>
</evidence>
<dbReference type="Proteomes" id="UP000515211">
    <property type="component" value="Chromosome 3"/>
</dbReference>
<reference evidence="3" key="2">
    <citation type="submission" date="2025-08" db="UniProtKB">
        <authorList>
            <consortium name="RefSeq"/>
        </authorList>
    </citation>
    <scope>IDENTIFICATION</scope>
    <source>
        <tissue evidence="3">Whole plant</tissue>
    </source>
</reference>
<organism evidence="2 3">
    <name type="scientific">Arachis duranensis</name>
    <name type="common">Wild peanut</name>
    <dbReference type="NCBI Taxonomy" id="130453"/>
    <lineage>
        <taxon>Eukaryota</taxon>
        <taxon>Viridiplantae</taxon>
        <taxon>Streptophyta</taxon>
        <taxon>Embryophyta</taxon>
        <taxon>Tracheophyta</taxon>
        <taxon>Spermatophyta</taxon>
        <taxon>Magnoliopsida</taxon>
        <taxon>eudicotyledons</taxon>
        <taxon>Gunneridae</taxon>
        <taxon>Pentapetalae</taxon>
        <taxon>rosids</taxon>
        <taxon>fabids</taxon>
        <taxon>Fabales</taxon>
        <taxon>Fabaceae</taxon>
        <taxon>Papilionoideae</taxon>
        <taxon>50 kb inversion clade</taxon>
        <taxon>dalbergioids sensu lato</taxon>
        <taxon>Dalbergieae</taxon>
        <taxon>Pterocarpus clade</taxon>
        <taxon>Arachis</taxon>
    </lineage>
</organism>
<dbReference type="RefSeq" id="XP_015954794.1">
    <property type="nucleotide sequence ID" value="XM_016099308.1"/>
</dbReference>